<dbReference type="Gene3D" id="1.10.3720.10">
    <property type="entry name" value="MetI-like"/>
    <property type="match status" value="1"/>
</dbReference>
<feature type="transmembrane region" description="Helical" evidence="9">
    <location>
        <begin position="27"/>
        <end position="46"/>
    </location>
</feature>
<dbReference type="AlphaFoldDB" id="A0A840IIA9"/>
<dbReference type="PROSITE" id="PS50928">
    <property type="entry name" value="ABC_TM1"/>
    <property type="match status" value="1"/>
</dbReference>
<dbReference type="EMBL" id="JACHNU010000009">
    <property type="protein sequence ID" value="MBB4664807.1"/>
    <property type="molecule type" value="Genomic_DNA"/>
</dbReference>
<keyword evidence="8 9" id="KW-0472">Membrane</keyword>
<feature type="transmembrane region" description="Helical" evidence="9">
    <location>
        <begin position="250"/>
        <end position="268"/>
    </location>
</feature>
<dbReference type="InterPro" id="IPR035906">
    <property type="entry name" value="MetI-like_sf"/>
</dbReference>
<dbReference type="PANTHER" id="PTHR30614">
    <property type="entry name" value="MEMBRANE COMPONENT OF AMINO ACID ABC TRANSPORTER"/>
    <property type="match status" value="1"/>
</dbReference>
<dbReference type="SUPFAM" id="SSF161098">
    <property type="entry name" value="MetI-like"/>
    <property type="match status" value="1"/>
</dbReference>
<evidence type="ECO:0000256" key="4">
    <source>
        <dbReference type="ARBA" id="ARBA00022475"/>
    </source>
</evidence>
<feature type="domain" description="ABC transmembrane type-1" evidence="10">
    <location>
        <begin position="75"/>
        <end position="268"/>
    </location>
</feature>
<dbReference type="GO" id="GO:0043190">
    <property type="term" value="C:ATP-binding cassette (ABC) transporter complex"/>
    <property type="evidence" value="ECO:0007669"/>
    <property type="project" value="InterPro"/>
</dbReference>
<evidence type="ECO:0000313" key="12">
    <source>
        <dbReference type="Proteomes" id="UP000585272"/>
    </source>
</evidence>
<keyword evidence="5 9" id="KW-0812">Transmembrane</keyword>
<name>A0A840IIA9_9ACTN</name>
<dbReference type="InterPro" id="IPR043429">
    <property type="entry name" value="ArtM/GltK/GlnP/TcyL/YhdX-like"/>
</dbReference>
<evidence type="ECO:0000313" key="11">
    <source>
        <dbReference type="EMBL" id="MBB4664807.1"/>
    </source>
</evidence>
<comment type="caution">
    <text evidence="11">The sequence shown here is derived from an EMBL/GenBank/DDBJ whole genome shotgun (WGS) entry which is preliminary data.</text>
</comment>
<dbReference type="CDD" id="cd06261">
    <property type="entry name" value="TM_PBP2"/>
    <property type="match status" value="1"/>
</dbReference>
<keyword evidence="6" id="KW-0029">Amino-acid transport</keyword>
<keyword evidence="3 9" id="KW-0813">Transport</keyword>
<evidence type="ECO:0000256" key="2">
    <source>
        <dbReference type="ARBA" id="ARBA00010072"/>
    </source>
</evidence>
<evidence type="ECO:0000256" key="8">
    <source>
        <dbReference type="ARBA" id="ARBA00023136"/>
    </source>
</evidence>
<evidence type="ECO:0000256" key="1">
    <source>
        <dbReference type="ARBA" id="ARBA00004651"/>
    </source>
</evidence>
<dbReference type="GO" id="GO:0006865">
    <property type="term" value="P:amino acid transport"/>
    <property type="evidence" value="ECO:0007669"/>
    <property type="project" value="UniProtKB-KW"/>
</dbReference>
<evidence type="ECO:0000256" key="7">
    <source>
        <dbReference type="ARBA" id="ARBA00022989"/>
    </source>
</evidence>
<keyword evidence="7 9" id="KW-1133">Transmembrane helix</keyword>
<evidence type="ECO:0000256" key="3">
    <source>
        <dbReference type="ARBA" id="ARBA00022448"/>
    </source>
</evidence>
<dbReference type="Pfam" id="PF00528">
    <property type="entry name" value="BPD_transp_1"/>
    <property type="match status" value="1"/>
</dbReference>
<evidence type="ECO:0000259" key="10">
    <source>
        <dbReference type="PROSITE" id="PS50928"/>
    </source>
</evidence>
<dbReference type="Proteomes" id="UP000585272">
    <property type="component" value="Unassembled WGS sequence"/>
</dbReference>
<accession>A0A840IIA9</accession>
<dbReference type="RefSeq" id="WP_183345189.1">
    <property type="nucleotide sequence ID" value="NZ_JACHNU010000009.1"/>
</dbReference>
<evidence type="ECO:0000256" key="6">
    <source>
        <dbReference type="ARBA" id="ARBA00022970"/>
    </source>
</evidence>
<dbReference type="GO" id="GO:0022857">
    <property type="term" value="F:transmembrane transporter activity"/>
    <property type="evidence" value="ECO:0007669"/>
    <property type="project" value="InterPro"/>
</dbReference>
<comment type="subcellular location">
    <subcellularLocation>
        <location evidence="1 9">Cell membrane</location>
        <topology evidence="1 9">Multi-pass membrane protein</topology>
    </subcellularLocation>
</comment>
<evidence type="ECO:0000256" key="5">
    <source>
        <dbReference type="ARBA" id="ARBA00022692"/>
    </source>
</evidence>
<protein>
    <submittedName>
        <fullName evidence="11">Polar amino acid transport system permease protein</fullName>
    </submittedName>
</protein>
<keyword evidence="4" id="KW-1003">Cell membrane</keyword>
<feature type="transmembrane region" description="Helical" evidence="9">
    <location>
        <begin position="120"/>
        <end position="142"/>
    </location>
</feature>
<reference evidence="11 12" key="1">
    <citation type="submission" date="2020-08" db="EMBL/GenBank/DDBJ databases">
        <title>Genomic Encyclopedia of Archaeal and Bacterial Type Strains, Phase II (KMG-II): from individual species to whole genera.</title>
        <authorList>
            <person name="Goeker M."/>
        </authorList>
    </citation>
    <scope>NUCLEOTIDE SEQUENCE [LARGE SCALE GENOMIC DNA]</scope>
    <source>
        <strain evidence="11 12">DSM 23288</strain>
    </source>
</reference>
<dbReference type="InterPro" id="IPR010065">
    <property type="entry name" value="AA_ABC_transptr_permease_3TM"/>
</dbReference>
<evidence type="ECO:0000256" key="9">
    <source>
        <dbReference type="RuleBase" id="RU363032"/>
    </source>
</evidence>
<feature type="transmembrane region" description="Helical" evidence="9">
    <location>
        <begin position="81"/>
        <end position="99"/>
    </location>
</feature>
<dbReference type="NCBIfam" id="TIGR01726">
    <property type="entry name" value="HEQRo_perm_3TM"/>
    <property type="match status" value="1"/>
</dbReference>
<keyword evidence="12" id="KW-1185">Reference proteome</keyword>
<dbReference type="PANTHER" id="PTHR30614:SF20">
    <property type="entry name" value="GLUTAMINE TRANSPORT SYSTEM PERMEASE PROTEIN GLNP"/>
    <property type="match status" value="1"/>
</dbReference>
<organism evidence="11 12">
    <name type="scientific">Conexibacter arvalis</name>
    <dbReference type="NCBI Taxonomy" id="912552"/>
    <lineage>
        <taxon>Bacteria</taxon>
        <taxon>Bacillati</taxon>
        <taxon>Actinomycetota</taxon>
        <taxon>Thermoleophilia</taxon>
        <taxon>Solirubrobacterales</taxon>
        <taxon>Conexibacteraceae</taxon>
        <taxon>Conexibacter</taxon>
    </lineage>
</organism>
<comment type="similarity">
    <text evidence="2">Belongs to the binding-protein-dependent transport system permease family. HisMQ subfamily.</text>
</comment>
<gene>
    <name evidence="11" type="ORF">BDZ31_004425</name>
</gene>
<proteinExistence type="inferred from homology"/>
<dbReference type="InterPro" id="IPR000515">
    <property type="entry name" value="MetI-like"/>
</dbReference>
<sequence>MSAIDQSPSDRRAVRAAARRRRERRGFLIAAGSSVVVIGGLALLILTSPGWPDVRETFFSWEAFRTSFPDVLRGFWLDVKLFLIVEAIVLVLGLAIALGRTTRSPALFPVRLLLSVYTDVMRGVPTILLVYLIGFGIPALALDGLPSDPVVLGGAALALAYSAYVAEVYRAGLESVHPSQRAAALAVGLNRVQSLRFVILPQAVRRVVPPLLNDFISLQKDVALISVLGPLEAFRVAQIEASSNFNYTPLIAAAMLYICVTVPLARFVDRMQARRRKAQSAEAVTA</sequence>